<comment type="caution">
    <text evidence="2">The sequence shown here is derived from an EMBL/GenBank/DDBJ whole genome shotgun (WGS) entry which is preliminary data.</text>
</comment>
<dbReference type="EMBL" id="BAABCW010000022">
    <property type="protein sequence ID" value="GAA3520107.1"/>
    <property type="molecule type" value="Genomic_DNA"/>
</dbReference>
<dbReference type="SUPFAM" id="SSF51230">
    <property type="entry name" value="Single hybrid motif"/>
    <property type="match status" value="1"/>
</dbReference>
<gene>
    <name evidence="2" type="ORF">GCM10022393_37940</name>
</gene>
<dbReference type="CDD" id="cd06849">
    <property type="entry name" value="lipoyl_domain"/>
    <property type="match status" value="1"/>
</dbReference>
<dbReference type="InterPro" id="IPR000089">
    <property type="entry name" value="Biotin_lipoyl"/>
</dbReference>
<organism evidence="2 3">
    <name type="scientific">Aquimarina addita</name>
    <dbReference type="NCBI Taxonomy" id="870485"/>
    <lineage>
        <taxon>Bacteria</taxon>
        <taxon>Pseudomonadati</taxon>
        <taxon>Bacteroidota</taxon>
        <taxon>Flavobacteriia</taxon>
        <taxon>Flavobacteriales</taxon>
        <taxon>Flavobacteriaceae</taxon>
        <taxon>Aquimarina</taxon>
    </lineage>
</organism>
<name>A0ABP6UVZ8_9FLAO</name>
<dbReference type="Gene3D" id="2.40.50.100">
    <property type="match status" value="1"/>
</dbReference>
<dbReference type="InterPro" id="IPR011053">
    <property type="entry name" value="Single_hybrid_motif"/>
</dbReference>
<evidence type="ECO:0000313" key="3">
    <source>
        <dbReference type="Proteomes" id="UP001500459"/>
    </source>
</evidence>
<proteinExistence type="predicted"/>
<dbReference type="Pfam" id="PF00364">
    <property type="entry name" value="Biotin_lipoyl"/>
    <property type="match status" value="1"/>
</dbReference>
<reference evidence="3" key="1">
    <citation type="journal article" date="2019" name="Int. J. Syst. Evol. Microbiol.">
        <title>The Global Catalogue of Microorganisms (GCM) 10K type strain sequencing project: providing services to taxonomists for standard genome sequencing and annotation.</title>
        <authorList>
            <consortium name="The Broad Institute Genomics Platform"/>
            <consortium name="The Broad Institute Genome Sequencing Center for Infectious Disease"/>
            <person name="Wu L."/>
            <person name="Ma J."/>
        </authorList>
    </citation>
    <scope>NUCLEOTIDE SEQUENCE [LARGE SCALE GENOMIC DNA]</scope>
    <source>
        <strain evidence="3">JCM 17106</strain>
    </source>
</reference>
<sequence length="130" mass="14875">MIKSLIQKLFIRNKKKDELIKGLKNISGFKTMDETELEGNSQRKPKKFILEKGKVLPIFLPEFEGFSNLKITKWHFQAGDLIEEGSIICEIENETITLEFESFANGRISDICPLNKILKTGEKLCELEGV</sequence>
<dbReference type="RefSeq" id="WP_344930149.1">
    <property type="nucleotide sequence ID" value="NZ_BAABCW010000022.1"/>
</dbReference>
<protein>
    <recommendedName>
        <fullName evidence="1">Lipoyl-binding domain-containing protein</fullName>
    </recommendedName>
</protein>
<dbReference type="Proteomes" id="UP001500459">
    <property type="component" value="Unassembled WGS sequence"/>
</dbReference>
<evidence type="ECO:0000259" key="1">
    <source>
        <dbReference type="Pfam" id="PF00364"/>
    </source>
</evidence>
<evidence type="ECO:0000313" key="2">
    <source>
        <dbReference type="EMBL" id="GAA3520107.1"/>
    </source>
</evidence>
<accession>A0ABP6UVZ8</accession>
<keyword evidence="3" id="KW-1185">Reference proteome</keyword>
<feature type="domain" description="Lipoyl-binding" evidence="1">
    <location>
        <begin position="71"/>
        <end position="127"/>
    </location>
</feature>